<dbReference type="PANTHER" id="PTHR43611">
    <property type="entry name" value="ALPHA-D-GLUCOSE 1-PHOSPHATE PHOSPHATASE"/>
    <property type="match status" value="1"/>
</dbReference>
<dbReference type="InterPro" id="IPR023214">
    <property type="entry name" value="HAD_sf"/>
</dbReference>
<evidence type="ECO:0000313" key="2">
    <source>
        <dbReference type="Proteomes" id="UP000799750"/>
    </source>
</evidence>
<protein>
    <submittedName>
        <fullName evidence="1">Uncharacterized protein</fullName>
    </submittedName>
</protein>
<dbReference type="OrthoDB" id="2012566at2759"/>
<keyword evidence="2" id="KW-1185">Reference proteome</keyword>
<dbReference type="Gene3D" id="3.40.50.1000">
    <property type="entry name" value="HAD superfamily/HAD-like"/>
    <property type="match status" value="1"/>
</dbReference>
<evidence type="ECO:0000313" key="1">
    <source>
        <dbReference type="EMBL" id="KAF2490607.1"/>
    </source>
</evidence>
<dbReference type="InterPro" id="IPR023198">
    <property type="entry name" value="PGP-like_dom2"/>
</dbReference>
<proteinExistence type="predicted"/>
<dbReference type="AlphaFoldDB" id="A0A6A6QGL5"/>
<gene>
    <name evidence="1" type="ORF">BU16DRAFT_494760</name>
</gene>
<dbReference type="Gene3D" id="1.10.150.240">
    <property type="entry name" value="Putative phosphatase, domain 2"/>
    <property type="match status" value="1"/>
</dbReference>
<sequence length="468" mass="52866">MSGSKFHAIRNSSTWAMYELNQISEEECYAMLCDQQFPELTPEAIQIAVTESLKDVRINYSLLDALQNIKAQSEGENIQNGRTGRLRVIGVANISLPEWTALRSRRHWKIFWDLFDTVLTSWMVGARMPDLAFFEHVETALHLDPSTAIFIALESELVLAARAGGMKGLHFEHTKETVRQLLNTFGEPVQRGNDFLMHNAKKMISVTEAGVTAYDNFSQLLIADLTGREDLSMLTVRELCRSFPEVWAFLQPGTEYPLERLPGDVGTTVLAFLTLKLTDGITEDVMEAILSDLTVDGLAGAHIHCPDFYGSHPSIADPVTCVNVLRLFYRHGRGSEVHKTFEYVMSVFWNRAYVEGTPLFPHPEMFLYFLTRFIVESPDKYELYRLIPNMEKRLQEFIGWPKDALGLALKALSLEMLKIDSRIYTAAIKKKQCEDGGWDADIFCTYGTDRVRLGNRGVATAFAVKALG</sequence>
<organism evidence="1 2">
    <name type="scientific">Lophium mytilinum</name>
    <dbReference type="NCBI Taxonomy" id="390894"/>
    <lineage>
        <taxon>Eukaryota</taxon>
        <taxon>Fungi</taxon>
        <taxon>Dikarya</taxon>
        <taxon>Ascomycota</taxon>
        <taxon>Pezizomycotina</taxon>
        <taxon>Dothideomycetes</taxon>
        <taxon>Pleosporomycetidae</taxon>
        <taxon>Mytilinidiales</taxon>
        <taxon>Mytilinidiaceae</taxon>
        <taxon>Lophium</taxon>
    </lineage>
</organism>
<dbReference type="Proteomes" id="UP000799750">
    <property type="component" value="Unassembled WGS sequence"/>
</dbReference>
<dbReference type="EMBL" id="MU004197">
    <property type="protein sequence ID" value="KAF2490607.1"/>
    <property type="molecule type" value="Genomic_DNA"/>
</dbReference>
<accession>A0A6A6QGL5</accession>
<feature type="non-terminal residue" evidence="1">
    <location>
        <position position="468"/>
    </location>
</feature>
<dbReference type="SUPFAM" id="SSF56784">
    <property type="entry name" value="HAD-like"/>
    <property type="match status" value="1"/>
</dbReference>
<name>A0A6A6QGL5_9PEZI</name>
<dbReference type="InterPro" id="IPR036412">
    <property type="entry name" value="HAD-like_sf"/>
</dbReference>
<reference evidence="1" key="1">
    <citation type="journal article" date="2020" name="Stud. Mycol.">
        <title>101 Dothideomycetes genomes: a test case for predicting lifestyles and emergence of pathogens.</title>
        <authorList>
            <person name="Haridas S."/>
            <person name="Albert R."/>
            <person name="Binder M."/>
            <person name="Bloem J."/>
            <person name="Labutti K."/>
            <person name="Salamov A."/>
            <person name="Andreopoulos B."/>
            <person name="Baker S."/>
            <person name="Barry K."/>
            <person name="Bills G."/>
            <person name="Bluhm B."/>
            <person name="Cannon C."/>
            <person name="Castanera R."/>
            <person name="Culley D."/>
            <person name="Daum C."/>
            <person name="Ezra D."/>
            <person name="Gonzalez J."/>
            <person name="Henrissat B."/>
            <person name="Kuo A."/>
            <person name="Liang C."/>
            <person name="Lipzen A."/>
            <person name="Lutzoni F."/>
            <person name="Magnuson J."/>
            <person name="Mondo S."/>
            <person name="Nolan M."/>
            <person name="Ohm R."/>
            <person name="Pangilinan J."/>
            <person name="Park H.-J."/>
            <person name="Ramirez L."/>
            <person name="Alfaro M."/>
            <person name="Sun H."/>
            <person name="Tritt A."/>
            <person name="Yoshinaga Y."/>
            <person name="Zwiers L.-H."/>
            <person name="Turgeon B."/>
            <person name="Goodwin S."/>
            <person name="Spatafora J."/>
            <person name="Crous P."/>
            <person name="Grigoriev I."/>
        </authorList>
    </citation>
    <scope>NUCLEOTIDE SEQUENCE</scope>
    <source>
        <strain evidence="1">CBS 269.34</strain>
    </source>
</reference>
<dbReference type="PANTHER" id="PTHR43611:SF3">
    <property type="entry name" value="FLAVIN MONONUCLEOTIDE HYDROLASE 1, CHLOROPLATIC"/>
    <property type="match status" value="1"/>
</dbReference>